<dbReference type="EMBL" id="JAGMUU010000015">
    <property type="protein sequence ID" value="KAH7137172.1"/>
    <property type="molecule type" value="Genomic_DNA"/>
</dbReference>
<keyword evidence="2" id="KW-1185">Reference proteome</keyword>
<accession>A0A9P9EHF8</accession>
<evidence type="ECO:0000313" key="1">
    <source>
        <dbReference type="EMBL" id="KAH7137172.1"/>
    </source>
</evidence>
<sequence>MAAARLATKSFSLAAALQQLCRSLAEVRDEMVLDPRRSPCTFNPLEGCVQATRLTKHRQIGVDRDTKVAPMASAIAAPPSLTKGGRGYRAEYYGFPNRSSPDGCLQQCRCYYQLAQPQPHLRSYRPNFAVLGLAGRRDSPGVVYAAASIDSEPNLIRHSSPNRSMAFGSISRVDHASLPNWLLKPTNPSFLHTIEVDTSCTAGQQQKTQRNTDELSSSLPTQGNCFGRNYYHGRREAGWSLGCGDLAYHLRGVS</sequence>
<name>A0A9P9EHF8_9HYPO</name>
<reference evidence="1" key="1">
    <citation type="journal article" date="2021" name="Nat. Commun.">
        <title>Genetic determinants of endophytism in the Arabidopsis root mycobiome.</title>
        <authorList>
            <person name="Mesny F."/>
            <person name="Miyauchi S."/>
            <person name="Thiergart T."/>
            <person name="Pickel B."/>
            <person name="Atanasova L."/>
            <person name="Karlsson M."/>
            <person name="Huettel B."/>
            <person name="Barry K.W."/>
            <person name="Haridas S."/>
            <person name="Chen C."/>
            <person name="Bauer D."/>
            <person name="Andreopoulos W."/>
            <person name="Pangilinan J."/>
            <person name="LaButti K."/>
            <person name="Riley R."/>
            <person name="Lipzen A."/>
            <person name="Clum A."/>
            <person name="Drula E."/>
            <person name="Henrissat B."/>
            <person name="Kohler A."/>
            <person name="Grigoriev I.V."/>
            <person name="Martin F.M."/>
            <person name="Hacquard S."/>
        </authorList>
    </citation>
    <scope>NUCLEOTIDE SEQUENCE</scope>
    <source>
        <strain evidence="1">MPI-CAGE-AT-0021</strain>
    </source>
</reference>
<gene>
    <name evidence="1" type="ORF">B0J13DRAFT_73181</name>
</gene>
<dbReference type="AlphaFoldDB" id="A0A9P9EHF8"/>
<organism evidence="1 2">
    <name type="scientific">Dactylonectria estremocensis</name>
    <dbReference type="NCBI Taxonomy" id="1079267"/>
    <lineage>
        <taxon>Eukaryota</taxon>
        <taxon>Fungi</taxon>
        <taxon>Dikarya</taxon>
        <taxon>Ascomycota</taxon>
        <taxon>Pezizomycotina</taxon>
        <taxon>Sordariomycetes</taxon>
        <taxon>Hypocreomycetidae</taxon>
        <taxon>Hypocreales</taxon>
        <taxon>Nectriaceae</taxon>
        <taxon>Dactylonectria</taxon>
    </lineage>
</organism>
<evidence type="ECO:0000313" key="2">
    <source>
        <dbReference type="Proteomes" id="UP000717696"/>
    </source>
</evidence>
<protein>
    <submittedName>
        <fullName evidence="1">Uncharacterized protein</fullName>
    </submittedName>
</protein>
<comment type="caution">
    <text evidence="1">The sequence shown here is derived from an EMBL/GenBank/DDBJ whole genome shotgun (WGS) entry which is preliminary data.</text>
</comment>
<dbReference type="Proteomes" id="UP000717696">
    <property type="component" value="Unassembled WGS sequence"/>
</dbReference>
<proteinExistence type="predicted"/>